<proteinExistence type="predicted"/>
<sequence length="169" mass="19506">MKKALSLSVLIISLLVISCQKQEAATVDLEKEKAEILKLHHAQRDHHFGKDSIAFASQLSEDFISVNRGEITKPTYEENLGRYHAYFSSVEFEKWDDTAEPTIRFSEDGKMAYTIVEKEIVIRFEENGKPMEESTEYAWVSIYRKYDDGWKIDCVSSTNKPSTVRELTE</sequence>
<accession>A0A6P0UKS6</accession>
<feature type="signal peptide" evidence="1">
    <location>
        <begin position="1"/>
        <end position="24"/>
    </location>
</feature>
<dbReference type="PROSITE" id="PS51257">
    <property type="entry name" value="PROKAR_LIPOPROTEIN"/>
    <property type="match status" value="1"/>
</dbReference>
<dbReference type="Pfam" id="PF14534">
    <property type="entry name" value="DUF4440"/>
    <property type="match status" value="1"/>
</dbReference>
<feature type="domain" description="DUF4440" evidence="2">
    <location>
        <begin position="37"/>
        <end position="152"/>
    </location>
</feature>
<dbReference type="SUPFAM" id="SSF54427">
    <property type="entry name" value="NTF2-like"/>
    <property type="match status" value="1"/>
</dbReference>
<evidence type="ECO:0000313" key="4">
    <source>
        <dbReference type="Proteomes" id="UP000468581"/>
    </source>
</evidence>
<dbReference type="EMBL" id="JAABOO010000001">
    <property type="protein sequence ID" value="NER13020.1"/>
    <property type="molecule type" value="Genomic_DNA"/>
</dbReference>
<name>A0A6P0UKS6_9FLAO</name>
<keyword evidence="4" id="KW-1185">Reference proteome</keyword>
<protein>
    <submittedName>
        <fullName evidence="3">DUF4440 domain-containing protein</fullName>
    </submittedName>
</protein>
<dbReference type="Gene3D" id="3.10.450.50">
    <property type="match status" value="1"/>
</dbReference>
<evidence type="ECO:0000256" key="1">
    <source>
        <dbReference type="SAM" id="SignalP"/>
    </source>
</evidence>
<dbReference type="RefSeq" id="WP_163606023.1">
    <property type="nucleotide sequence ID" value="NZ_JAABOO010000001.1"/>
</dbReference>
<comment type="caution">
    <text evidence="3">The sequence shown here is derived from an EMBL/GenBank/DDBJ whole genome shotgun (WGS) entry which is preliminary data.</text>
</comment>
<evidence type="ECO:0000313" key="3">
    <source>
        <dbReference type="EMBL" id="NER13020.1"/>
    </source>
</evidence>
<evidence type="ECO:0000259" key="2">
    <source>
        <dbReference type="Pfam" id="PF14534"/>
    </source>
</evidence>
<organism evidence="3 4">
    <name type="scientific">Leptobacterium flavescens</name>
    <dbReference type="NCBI Taxonomy" id="472055"/>
    <lineage>
        <taxon>Bacteria</taxon>
        <taxon>Pseudomonadati</taxon>
        <taxon>Bacteroidota</taxon>
        <taxon>Flavobacteriia</taxon>
        <taxon>Flavobacteriales</taxon>
        <taxon>Flavobacteriaceae</taxon>
        <taxon>Leptobacterium</taxon>
    </lineage>
</organism>
<keyword evidence="1" id="KW-0732">Signal</keyword>
<reference evidence="3 4" key="1">
    <citation type="submission" date="2020-01" db="EMBL/GenBank/DDBJ databases">
        <title>Leptobacterium flavescens.</title>
        <authorList>
            <person name="Wang G."/>
        </authorList>
    </citation>
    <scope>NUCLEOTIDE SEQUENCE [LARGE SCALE GENOMIC DNA]</scope>
    <source>
        <strain evidence="3 4">KCTC 22160</strain>
    </source>
</reference>
<dbReference type="Proteomes" id="UP000468581">
    <property type="component" value="Unassembled WGS sequence"/>
</dbReference>
<dbReference type="InterPro" id="IPR027843">
    <property type="entry name" value="DUF4440"/>
</dbReference>
<dbReference type="InterPro" id="IPR032710">
    <property type="entry name" value="NTF2-like_dom_sf"/>
</dbReference>
<gene>
    <name evidence="3" type="ORF">GWK08_06190</name>
</gene>
<feature type="chain" id="PRO_5026904447" evidence="1">
    <location>
        <begin position="25"/>
        <end position="169"/>
    </location>
</feature>
<dbReference type="AlphaFoldDB" id="A0A6P0UKS6"/>